<dbReference type="Pfam" id="PF07690">
    <property type="entry name" value="MFS_1"/>
    <property type="match status" value="1"/>
</dbReference>
<evidence type="ECO:0000256" key="7">
    <source>
        <dbReference type="SAM" id="Phobius"/>
    </source>
</evidence>
<evidence type="ECO:0000259" key="8">
    <source>
        <dbReference type="SMART" id="SM00563"/>
    </source>
</evidence>
<accession>A0A1Y5F968</accession>
<dbReference type="Proteomes" id="UP000196531">
    <property type="component" value="Unassembled WGS sequence"/>
</dbReference>
<dbReference type="GO" id="GO:0022857">
    <property type="term" value="F:transmembrane transporter activity"/>
    <property type="evidence" value="ECO:0007669"/>
    <property type="project" value="InterPro"/>
</dbReference>
<keyword evidence="4 7" id="KW-0812">Transmembrane</keyword>
<feature type="transmembrane region" description="Helical" evidence="7">
    <location>
        <begin position="244"/>
        <end position="263"/>
    </location>
</feature>
<feature type="transmembrane region" description="Helical" evidence="7">
    <location>
        <begin position="128"/>
        <end position="149"/>
    </location>
</feature>
<dbReference type="Gene3D" id="1.20.1250.20">
    <property type="entry name" value="MFS general substrate transporter like domains"/>
    <property type="match status" value="1"/>
</dbReference>
<dbReference type="PANTHER" id="PTHR43266:SF2">
    <property type="entry name" value="MAJOR FACILITATOR SUPERFAMILY (MFS) PROFILE DOMAIN-CONTAINING PROTEIN"/>
    <property type="match status" value="1"/>
</dbReference>
<dbReference type="GO" id="GO:0016746">
    <property type="term" value="F:acyltransferase activity"/>
    <property type="evidence" value="ECO:0007669"/>
    <property type="project" value="InterPro"/>
</dbReference>
<keyword evidence="5 7" id="KW-1133">Transmembrane helix</keyword>
<dbReference type="SUPFAM" id="SSF69593">
    <property type="entry name" value="Glycerol-3-phosphate (1)-acyltransferase"/>
    <property type="match status" value="1"/>
</dbReference>
<evidence type="ECO:0000256" key="3">
    <source>
        <dbReference type="ARBA" id="ARBA00022475"/>
    </source>
</evidence>
<feature type="transmembrane region" description="Helical" evidence="7">
    <location>
        <begin position="156"/>
        <end position="176"/>
    </location>
</feature>
<keyword evidence="6 7" id="KW-0472">Membrane</keyword>
<dbReference type="InterPro" id="IPR011701">
    <property type="entry name" value="MFS"/>
</dbReference>
<dbReference type="Pfam" id="PF01553">
    <property type="entry name" value="Acyltransferase"/>
    <property type="match status" value="1"/>
</dbReference>
<feature type="transmembrane region" description="Helical" evidence="7">
    <location>
        <begin position="209"/>
        <end position="232"/>
    </location>
</feature>
<evidence type="ECO:0000313" key="9">
    <source>
        <dbReference type="EMBL" id="OUR97476.1"/>
    </source>
</evidence>
<reference evidence="10" key="1">
    <citation type="journal article" date="2017" name="Proc. Natl. Acad. Sci. U.S.A.">
        <title>Simulation of Deepwater Horizon oil plume reveals substrate specialization within a complex community of hydrocarbon-degraders.</title>
        <authorList>
            <person name="Hu P."/>
            <person name="Dubinsky E.A."/>
            <person name="Probst A.J."/>
            <person name="Wang J."/>
            <person name="Sieber C.M.K."/>
            <person name="Tom L.M."/>
            <person name="Gardinali P."/>
            <person name="Banfield J.F."/>
            <person name="Atlas R.M."/>
            <person name="Andersen G.L."/>
        </authorList>
    </citation>
    <scope>NUCLEOTIDE SEQUENCE [LARGE SCALE GENOMIC DNA]</scope>
</reference>
<evidence type="ECO:0000256" key="2">
    <source>
        <dbReference type="ARBA" id="ARBA00022448"/>
    </source>
</evidence>
<feature type="domain" description="Phospholipid/glycerol acyltransferase" evidence="8">
    <location>
        <begin position="438"/>
        <end position="555"/>
    </location>
</feature>
<dbReference type="InterPro" id="IPR002123">
    <property type="entry name" value="Plipid/glycerol_acylTrfase"/>
</dbReference>
<feature type="transmembrane region" description="Helical" evidence="7">
    <location>
        <begin position="386"/>
        <end position="404"/>
    </location>
</feature>
<feature type="transmembrane region" description="Helical" evidence="7">
    <location>
        <begin position="356"/>
        <end position="377"/>
    </location>
</feature>
<evidence type="ECO:0000313" key="10">
    <source>
        <dbReference type="Proteomes" id="UP000196531"/>
    </source>
</evidence>
<dbReference type="InterPro" id="IPR036259">
    <property type="entry name" value="MFS_trans_sf"/>
</dbReference>
<comment type="subcellular location">
    <subcellularLocation>
        <location evidence="1">Cell membrane</location>
        <topology evidence="1">Multi-pass membrane protein</topology>
    </subcellularLocation>
</comment>
<dbReference type="GO" id="GO:0005886">
    <property type="term" value="C:plasma membrane"/>
    <property type="evidence" value="ECO:0007669"/>
    <property type="project" value="UniProtKB-SubCell"/>
</dbReference>
<evidence type="ECO:0000256" key="6">
    <source>
        <dbReference type="ARBA" id="ARBA00023136"/>
    </source>
</evidence>
<organism evidence="9 10">
    <name type="scientific">Halobacteriovorax marinus</name>
    <dbReference type="NCBI Taxonomy" id="97084"/>
    <lineage>
        <taxon>Bacteria</taxon>
        <taxon>Pseudomonadati</taxon>
        <taxon>Bdellovibrionota</taxon>
        <taxon>Bacteriovoracia</taxon>
        <taxon>Bacteriovoracales</taxon>
        <taxon>Halobacteriovoraceae</taxon>
        <taxon>Halobacteriovorax</taxon>
    </lineage>
</organism>
<dbReference type="CDD" id="cd07989">
    <property type="entry name" value="LPLAT_AGPAT-like"/>
    <property type="match status" value="1"/>
</dbReference>
<evidence type="ECO:0000256" key="1">
    <source>
        <dbReference type="ARBA" id="ARBA00004651"/>
    </source>
</evidence>
<dbReference type="SMART" id="SM00563">
    <property type="entry name" value="PlsC"/>
    <property type="match status" value="1"/>
</dbReference>
<comment type="caution">
    <text evidence="9">The sequence shown here is derived from an EMBL/GenBank/DDBJ whole genome shotgun (WGS) entry which is preliminary data.</text>
</comment>
<proteinExistence type="predicted"/>
<dbReference type="EMBL" id="MAAO01000006">
    <property type="protein sequence ID" value="OUR97476.1"/>
    <property type="molecule type" value="Genomic_DNA"/>
</dbReference>
<dbReference type="PANTHER" id="PTHR43266">
    <property type="entry name" value="MACROLIDE-EFFLUX PROTEIN"/>
    <property type="match status" value="1"/>
</dbReference>
<feature type="transmembrane region" description="Helical" evidence="7">
    <location>
        <begin position="33"/>
        <end position="53"/>
    </location>
</feature>
<evidence type="ECO:0000256" key="5">
    <source>
        <dbReference type="ARBA" id="ARBA00022989"/>
    </source>
</evidence>
<dbReference type="CDD" id="cd06173">
    <property type="entry name" value="MFS_MefA_like"/>
    <property type="match status" value="1"/>
</dbReference>
<protein>
    <recommendedName>
        <fullName evidence="8">Phospholipid/glycerol acyltransferase domain-containing protein</fullName>
    </recommendedName>
</protein>
<gene>
    <name evidence="9" type="ORF">A9Q84_11015</name>
</gene>
<evidence type="ECO:0000256" key="4">
    <source>
        <dbReference type="ARBA" id="ARBA00022692"/>
    </source>
</evidence>
<feature type="transmembrane region" description="Helical" evidence="7">
    <location>
        <begin position="74"/>
        <end position="99"/>
    </location>
</feature>
<name>A0A1Y5F968_9BACT</name>
<keyword evidence="3" id="KW-1003">Cell membrane</keyword>
<dbReference type="SUPFAM" id="SSF103473">
    <property type="entry name" value="MFS general substrate transporter"/>
    <property type="match status" value="1"/>
</dbReference>
<keyword evidence="2" id="KW-0813">Transport</keyword>
<feature type="transmembrane region" description="Helical" evidence="7">
    <location>
        <begin position="316"/>
        <end position="336"/>
    </location>
</feature>
<sequence length="605" mass="67274">MFLGALNDNFFKNALIILITYRGISLMDLPSSALVAMAGGIFILPFFLFSATAGQLADKLSKTTLIRVTKITELFVMLVATLGFYTGNYLLLLVTLFLMGTQSTFFGPLKYGIIPQLLGRSELVTGNAFIGGGTFLAILIGTILGGLSISAKDPILVVSLGVMVVSVLGIIFSFFIEDVEPMDPEVKPDFTFVRPTMDILKLTMSDSKIFHTCIGISWFWFLGAAILSLLPALCKDIFYSSEKVGTMFLASFTIGMGIGSFFAERLSQRRPEVGMAPLALLGMSFFMFDLAYCGLNFSKPVSSELLNLSQFFTYDYSLRALIDLLFVSIFGGMYIIPQFTFLQDYTPRNILSRIIAGNNILNSLFMVSAAILIMVLASSGLNIPKIFIILAGLNFLFSFYNYYVNSAVTIRFISWFIAKIFYRISIEGRENIPESGSVIIAANHVSFIDWILISAASPRPVRFVIDQAFYFSKPLNFWFKQAHLIPIATTKESPEVLENAFTLMKEGLLNGDVLGLFPEGWITRDGQVRKFQPGIRKIVRMDPAVVVVPLVIKGLWGSFFSFEGKGVLRGISFKRRRVILKILPAIGHDEFDFKKLEAIVHEEHA</sequence>
<dbReference type="AlphaFoldDB" id="A0A1Y5F968"/>